<evidence type="ECO:0000313" key="1">
    <source>
        <dbReference type="EMBL" id="KRX19967.1"/>
    </source>
</evidence>
<organism evidence="1 2">
    <name type="scientific">Trichinella nelsoni</name>
    <dbReference type="NCBI Taxonomy" id="6336"/>
    <lineage>
        <taxon>Eukaryota</taxon>
        <taxon>Metazoa</taxon>
        <taxon>Ecdysozoa</taxon>
        <taxon>Nematoda</taxon>
        <taxon>Enoplea</taxon>
        <taxon>Dorylaimia</taxon>
        <taxon>Trichinellida</taxon>
        <taxon>Trichinellidae</taxon>
        <taxon>Trichinella</taxon>
    </lineage>
</organism>
<name>A0A0V0S011_9BILA</name>
<dbReference type="EMBL" id="JYDL01000053">
    <property type="protein sequence ID" value="KRX19967.1"/>
    <property type="molecule type" value="Genomic_DNA"/>
</dbReference>
<dbReference type="Proteomes" id="UP000054630">
    <property type="component" value="Unassembled WGS sequence"/>
</dbReference>
<proteinExistence type="predicted"/>
<keyword evidence="2" id="KW-1185">Reference proteome</keyword>
<evidence type="ECO:0000313" key="2">
    <source>
        <dbReference type="Proteomes" id="UP000054630"/>
    </source>
</evidence>
<reference evidence="1 2" key="1">
    <citation type="submission" date="2015-01" db="EMBL/GenBank/DDBJ databases">
        <title>Evolution of Trichinella species and genotypes.</title>
        <authorList>
            <person name="Korhonen P.K."/>
            <person name="Edoardo P."/>
            <person name="Giuseppe L.R."/>
            <person name="Gasser R.B."/>
        </authorList>
    </citation>
    <scope>NUCLEOTIDE SEQUENCE [LARGE SCALE GENOMIC DNA]</scope>
    <source>
        <strain evidence="1">ISS37</strain>
    </source>
</reference>
<dbReference type="AlphaFoldDB" id="A0A0V0S011"/>
<sequence>MRQDTALRAAAEAPPARTLRTDLLLQDSFKLKHSFLPSAHLEASPSEYSTAVISNNCGSVYAVEVQSPADLEIWNNERIEDFEE</sequence>
<gene>
    <name evidence="1" type="ORF">T07_15191</name>
</gene>
<comment type="caution">
    <text evidence="1">The sequence shown here is derived from an EMBL/GenBank/DDBJ whole genome shotgun (WGS) entry which is preliminary data.</text>
</comment>
<protein>
    <submittedName>
        <fullName evidence="1">Uncharacterized protein</fullName>
    </submittedName>
</protein>
<dbReference type="OrthoDB" id="10619892at2759"/>
<accession>A0A0V0S011</accession>